<dbReference type="InterPro" id="IPR001173">
    <property type="entry name" value="Glyco_trans_2-like"/>
</dbReference>
<dbReference type="PANTHER" id="PTHR43685:SF2">
    <property type="entry name" value="GLYCOSYLTRANSFERASE 2-LIKE DOMAIN-CONTAINING PROTEIN"/>
    <property type="match status" value="1"/>
</dbReference>
<reference evidence="2 3" key="1">
    <citation type="submission" date="2016-03" db="EMBL/GenBank/DDBJ databases">
        <title>Chemosynthetic sulphur-oxidizing symbionts of marine invertebrate animals are capable of nitrogen fixation.</title>
        <authorList>
            <person name="Petersen J.M."/>
            <person name="Kemper A."/>
            <person name="Gruber-Vodicka H."/>
            <person name="Cardini U."/>
            <person name="Geest Mvander."/>
            <person name="Kleiner M."/>
            <person name="Bulgheresi S."/>
            <person name="Fussmann M."/>
            <person name="Herbold C."/>
            <person name="Seah B.K.B."/>
            <person name="Antony C.Paul."/>
            <person name="Liu D."/>
            <person name="Belitz A."/>
            <person name="Weber M."/>
        </authorList>
    </citation>
    <scope>NUCLEOTIDE SEQUENCE [LARGE SCALE GENOMIC DNA]</scope>
    <source>
        <strain evidence="2">G_D</strain>
    </source>
</reference>
<gene>
    <name evidence="2" type="ORF">A3196_15805</name>
</gene>
<dbReference type="AlphaFoldDB" id="A0A1E2UTM2"/>
<dbReference type="SUPFAM" id="SSF53448">
    <property type="entry name" value="Nucleotide-diphospho-sugar transferases"/>
    <property type="match status" value="1"/>
</dbReference>
<dbReference type="Gene3D" id="3.90.550.10">
    <property type="entry name" value="Spore Coat Polysaccharide Biosynthesis Protein SpsA, Chain A"/>
    <property type="match status" value="1"/>
</dbReference>
<dbReference type="Proteomes" id="UP000094849">
    <property type="component" value="Unassembled WGS sequence"/>
</dbReference>
<comment type="caution">
    <text evidence="2">The sequence shown here is derived from an EMBL/GenBank/DDBJ whole genome shotgun (WGS) entry which is preliminary data.</text>
</comment>
<sequence>MSVSVIIPTYNRASTLPRALDSVFAQTQPLLEVIVIDDGSEDETKTVVERDYPDVIYLSQTNSGVSHARNTGIRHAKGEWLALLDSDDSWLPEKLQLQMASLNDSPQLRISHTDEIWIRNGVRVNPMDKHTKQGGHIFRNCLPLCVISPSAALIHHSVFQEYGLFDTNLPACEDYDLWLRICAQEAVDFVEKPLVVKYGGHQDQLSRKHWGMDRFRVYALQKLLDNQQLNHADRCAAIEILCKKCLILSQGAGKRGHQERADHFMSIHARYQQELPACNTSDN</sequence>
<name>A0A1E2UTM2_9GAMM</name>
<dbReference type="InterPro" id="IPR050834">
    <property type="entry name" value="Glycosyltransf_2"/>
</dbReference>
<dbReference type="InterPro" id="IPR029044">
    <property type="entry name" value="Nucleotide-diphossugar_trans"/>
</dbReference>
<evidence type="ECO:0000313" key="2">
    <source>
        <dbReference type="EMBL" id="ODB98096.1"/>
    </source>
</evidence>
<keyword evidence="2" id="KW-0808">Transferase</keyword>
<dbReference type="Pfam" id="PF00535">
    <property type="entry name" value="Glycos_transf_2"/>
    <property type="match status" value="1"/>
</dbReference>
<dbReference type="GO" id="GO:0016740">
    <property type="term" value="F:transferase activity"/>
    <property type="evidence" value="ECO:0007669"/>
    <property type="project" value="UniProtKB-KW"/>
</dbReference>
<dbReference type="STRING" id="1818881.A3196_15805"/>
<protein>
    <submittedName>
        <fullName evidence="2">Glycosyl transferase</fullName>
    </submittedName>
</protein>
<organism evidence="2 3">
    <name type="scientific">Candidatus Thiodiazotropha endoloripes</name>
    <dbReference type="NCBI Taxonomy" id="1818881"/>
    <lineage>
        <taxon>Bacteria</taxon>
        <taxon>Pseudomonadati</taxon>
        <taxon>Pseudomonadota</taxon>
        <taxon>Gammaproteobacteria</taxon>
        <taxon>Chromatiales</taxon>
        <taxon>Sedimenticolaceae</taxon>
        <taxon>Candidatus Thiodiazotropha</taxon>
    </lineage>
</organism>
<keyword evidence="3" id="KW-1185">Reference proteome</keyword>
<dbReference type="RefSeq" id="WP_069024724.1">
    <property type="nucleotide sequence ID" value="NZ_LVJZ01000003.1"/>
</dbReference>
<feature type="domain" description="Glycosyltransferase 2-like" evidence="1">
    <location>
        <begin position="4"/>
        <end position="161"/>
    </location>
</feature>
<dbReference type="PANTHER" id="PTHR43685">
    <property type="entry name" value="GLYCOSYLTRANSFERASE"/>
    <property type="match status" value="1"/>
</dbReference>
<evidence type="ECO:0000259" key="1">
    <source>
        <dbReference type="Pfam" id="PF00535"/>
    </source>
</evidence>
<dbReference type="EMBL" id="LVJZ01000003">
    <property type="protein sequence ID" value="ODB98096.1"/>
    <property type="molecule type" value="Genomic_DNA"/>
</dbReference>
<accession>A0A1E2UTM2</accession>
<proteinExistence type="predicted"/>
<evidence type="ECO:0000313" key="3">
    <source>
        <dbReference type="Proteomes" id="UP000094849"/>
    </source>
</evidence>